<comment type="caution">
    <text evidence="10">The sequence shown here is derived from an EMBL/GenBank/DDBJ whole genome shotgun (WGS) entry which is preliminary data.</text>
</comment>
<comment type="catalytic activity">
    <reaction evidence="1">
        <text>dTDP-4-dehydro-6-deoxy-alpha-D-glucose = dTDP-4-dehydro-beta-L-rhamnose</text>
        <dbReference type="Rhea" id="RHEA:16969"/>
        <dbReference type="ChEBI" id="CHEBI:57649"/>
        <dbReference type="ChEBI" id="CHEBI:62830"/>
        <dbReference type="EC" id="5.1.3.13"/>
    </reaction>
</comment>
<dbReference type="InterPro" id="IPR014710">
    <property type="entry name" value="RmlC-like_jellyroll"/>
</dbReference>
<protein>
    <recommendedName>
        <fullName evidence="4">dTDP-4-dehydrorhamnose 3,5-epimerase</fullName>
        <ecNumber evidence="3">5.1.3.13</ecNumber>
    </recommendedName>
    <alternativeName>
        <fullName evidence="6">Thymidine diphospho-4-keto-rhamnose 3,5-epimerase</fullName>
    </alternativeName>
    <alternativeName>
        <fullName evidence="5">dTDP-4-keto-6-deoxyglucose 3,5-epimerase</fullName>
    </alternativeName>
    <alternativeName>
        <fullName evidence="7">dTDP-6-deoxy-D-xylo-4-hexulose 3,5-epimerase</fullName>
    </alternativeName>
</protein>
<proteinExistence type="predicted"/>
<dbReference type="InterPro" id="IPR011051">
    <property type="entry name" value="RmlC_Cupin_sf"/>
</dbReference>
<dbReference type="Gene3D" id="2.60.120.10">
    <property type="entry name" value="Jelly Rolls"/>
    <property type="match status" value="1"/>
</dbReference>
<dbReference type="Proteomes" id="UP000004848">
    <property type="component" value="Unassembled WGS sequence"/>
</dbReference>
<accession>A0NPJ8</accession>
<evidence type="ECO:0000313" key="11">
    <source>
        <dbReference type="Proteomes" id="UP000004848"/>
    </source>
</evidence>
<dbReference type="SUPFAM" id="SSF51182">
    <property type="entry name" value="RmlC-like cupins"/>
    <property type="match status" value="1"/>
</dbReference>
<feature type="active site" description="Proton acceptor" evidence="8">
    <location>
        <position position="67"/>
    </location>
</feature>
<dbReference type="PANTHER" id="PTHR21047">
    <property type="entry name" value="DTDP-6-DEOXY-D-GLUCOSE-3,5 EPIMERASE"/>
    <property type="match status" value="1"/>
</dbReference>
<dbReference type="GO" id="GO:0019305">
    <property type="term" value="P:dTDP-rhamnose biosynthetic process"/>
    <property type="evidence" value="ECO:0007669"/>
    <property type="project" value="TreeGrafter"/>
</dbReference>
<name>A0NPJ8_ROSAI</name>
<dbReference type="GO" id="GO:0008830">
    <property type="term" value="F:dTDP-4-dehydrorhamnose 3,5-epimerase activity"/>
    <property type="evidence" value="ECO:0007669"/>
    <property type="project" value="UniProtKB-EC"/>
</dbReference>
<feature type="site" description="Participates in a stacking interaction with the thymidine ring of dTDP-4-oxo-6-deoxyglucose" evidence="9">
    <location>
        <position position="139"/>
    </location>
</feature>
<evidence type="ECO:0000256" key="4">
    <source>
        <dbReference type="ARBA" id="ARBA00019595"/>
    </source>
</evidence>
<dbReference type="GO" id="GO:0005829">
    <property type="term" value="C:cytosol"/>
    <property type="evidence" value="ECO:0007669"/>
    <property type="project" value="TreeGrafter"/>
</dbReference>
<comment type="function">
    <text evidence="2">Catalyzes the epimerization of the C3' and C5'positions of dTDP-6-deoxy-D-xylo-4-hexulose, forming dTDP-6-deoxy-L-lyxo-4-hexulose.</text>
</comment>
<evidence type="ECO:0000256" key="7">
    <source>
        <dbReference type="ARBA" id="ARBA00033311"/>
    </source>
</evidence>
<evidence type="ECO:0000313" key="10">
    <source>
        <dbReference type="EMBL" id="EAV45361.1"/>
    </source>
</evidence>
<evidence type="ECO:0000256" key="8">
    <source>
        <dbReference type="PIRSR" id="PIRSR600888-1"/>
    </source>
</evidence>
<evidence type="ECO:0000256" key="9">
    <source>
        <dbReference type="PIRSR" id="PIRSR600888-3"/>
    </source>
</evidence>
<gene>
    <name evidence="10" type="ORF">SIAM614_18589</name>
</gene>
<evidence type="ECO:0000256" key="1">
    <source>
        <dbReference type="ARBA" id="ARBA00001298"/>
    </source>
</evidence>
<evidence type="ECO:0000256" key="5">
    <source>
        <dbReference type="ARBA" id="ARBA00029758"/>
    </source>
</evidence>
<evidence type="ECO:0000256" key="2">
    <source>
        <dbReference type="ARBA" id="ARBA00001997"/>
    </source>
</evidence>
<organism evidence="10 11">
    <name type="scientific">Roseibium aggregatum (strain ATCC 25650 / DSM 13394 / JCM 20685 / NBRC 16684 / NCIMB 2208 / IAM 12614 / B1)</name>
    <name type="common">Stappia aggregata</name>
    <dbReference type="NCBI Taxonomy" id="384765"/>
    <lineage>
        <taxon>Bacteria</taxon>
        <taxon>Pseudomonadati</taxon>
        <taxon>Pseudomonadota</taxon>
        <taxon>Alphaproteobacteria</taxon>
        <taxon>Hyphomicrobiales</taxon>
        <taxon>Stappiaceae</taxon>
        <taxon>Roseibium</taxon>
    </lineage>
</organism>
<sequence>MKRLLGSDNSMETRETSIEGVIVHDLVAHIDERGSFTEIYRETWLTDFKSIQWNIVTSREDTLRGVHVHKDHYDYLMILAGRMLLGLHDIRRDSPTFGTSEILDLTDEHRRAVSIPPGVCHGFYYPEASTHLYSVSTYFDPRDDLGCKFDCPELNLAWPTKDPVLSDRDRTADSYAQMLDKFYLDANA</sequence>
<dbReference type="eggNOG" id="COG1898">
    <property type="taxonomic scope" value="Bacteria"/>
</dbReference>
<dbReference type="InterPro" id="IPR000888">
    <property type="entry name" value="RmlC-like"/>
</dbReference>
<dbReference type="PANTHER" id="PTHR21047:SF2">
    <property type="entry name" value="THYMIDINE DIPHOSPHO-4-KETO-RHAMNOSE 3,5-EPIMERASE"/>
    <property type="match status" value="1"/>
</dbReference>
<dbReference type="EC" id="5.1.3.13" evidence="3"/>
<dbReference type="AlphaFoldDB" id="A0NPJ8"/>
<evidence type="ECO:0000256" key="3">
    <source>
        <dbReference type="ARBA" id="ARBA00012098"/>
    </source>
</evidence>
<dbReference type="Pfam" id="PF00908">
    <property type="entry name" value="dTDP_sugar_isom"/>
    <property type="match status" value="1"/>
</dbReference>
<dbReference type="GO" id="GO:0000271">
    <property type="term" value="P:polysaccharide biosynthetic process"/>
    <property type="evidence" value="ECO:0007669"/>
    <property type="project" value="TreeGrafter"/>
</dbReference>
<dbReference type="EMBL" id="AAUW01000003">
    <property type="protein sequence ID" value="EAV45361.1"/>
    <property type="molecule type" value="Genomic_DNA"/>
</dbReference>
<evidence type="ECO:0000256" key="6">
    <source>
        <dbReference type="ARBA" id="ARBA00031424"/>
    </source>
</evidence>
<reference evidence="10 11" key="1">
    <citation type="submission" date="2006-05" db="EMBL/GenBank/DDBJ databases">
        <authorList>
            <person name="King G."/>
            <person name="Ferriera S."/>
            <person name="Johnson J."/>
            <person name="Kravitz S."/>
            <person name="Beeson K."/>
            <person name="Sutton G."/>
            <person name="Rogers Y.-H."/>
            <person name="Friedman R."/>
            <person name="Frazier M."/>
            <person name="Venter J.C."/>
        </authorList>
    </citation>
    <scope>NUCLEOTIDE SEQUENCE [LARGE SCALE GENOMIC DNA]</scope>
    <source>
        <strain evidence="11">ATCC 25650 / DSM 13394 / JCM 20685 / NBRC 16684 / NCIMB 2208 / IAM 12614 / B1</strain>
    </source>
</reference>
<feature type="active site" description="Proton donor" evidence="8">
    <location>
        <position position="133"/>
    </location>
</feature>